<dbReference type="InterPro" id="IPR033467">
    <property type="entry name" value="Tesmin/TSO1-like_CXC"/>
</dbReference>
<evidence type="ECO:0000256" key="2">
    <source>
        <dbReference type="ARBA" id="ARBA00007267"/>
    </source>
</evidence>
<gene>
    <name evidence="6" type="primary">Contig1888.g2046</name>
    <name evidence="6" type="ORF">STYLEM_19520</name>
</gene>
<dbReference type="EMBL" id="CCKQ01018415">
    <property type="protein sequence ID" value="CDW90377.1"/>
    <property type="molecule type" value="Genomic_DNA"/>
</dbReference>
<dbReference type="PANTHER" id="PTHR12446">
    <property type="entry name" value="TESMIN/TSO1-RELATED"/>
    <property type="match status" value="1"/>
</dbReference>
<sequence length="1025" mass="117060">MNNKQKQQLSQPPQTPNTFLSLAQPFDTPTSFIKRPIPVKSPYSKEMNVAHSSRNSSEGIHSSGGKKSSRHLSNSLHNSPDPPRSIYQRSLSFQQINQTSSFITVEKENKPPQQNTSTQQNSDQNKFFNSPISRRESPNKSYQQAFASLNLGTTTLNHQRSFQNYNNTQNQCQAQTDFLKTITQSPMLYKNLNSVDWRFNSPHPSPFKMKANDSQGQPIKSDTEIPQNIMTRQSYQYSLLSPAPNFDTNGISASDNLSNVLKYTKDKELTGRRLFQSPPKFKPSLVGATKGGAKIYQNKLEDIIEEESGLGHIGSSSSMMNNLIYSKEPEQHNHHQYNESINGSNLIETNFNRKRHQLTFDEEDHLFATPTMDQNCHSQIQSTSGFYGNENKFNQSKPINQNNSHQYNQIRQGYFNGQYPQQMGQQYQNEFGHNFSSQKDFQQCDQNHQQCKHSSRAYRSNVIQQLDLNKSNFYPKLDRINIKQTKNEFNFIGDQKDLNMSYIDQSVINAHINIQFQNVPQSEMQPMGYFIQQENNMQDPMKMRTFYQPMGTCEQGYFPMTIGKQKNYSSIKKQKAGKKQQLFNQNNSGVKRSYGQFMKSSGKKSLMNLQINNLGQVSKSAQKQNFKRSMQMQNSQRYYDNTPEAVQNEMLLQTPKGLPLQSTPDKNQDIAQNSNFKTPNILQSDNKSQQPQKTTCNCKKSKCLKLYCDCFAVGLGCSPECNCMDCANQDDNEERKLAMEAIVERNPNAFKPKIQEKGYHAKGCHCKKSGCLKKYCECYQSGVPCTNICACEGCKNCDENMIGQRQLIGLEQDDELAQQTFEEDKMNSPRLVDEKDYKNHIQNSDKKSQEKQDEPPNSGNKISPGKSTRRSGNNASMMQFSTPEDPVKQLNDKITTRRIKQVKITTKVEITPKKELTFKSEVVPQNNYLNLSSSIDAHQSQLETRSLKRQKTSTNSIPQETLKTRNSTLLTAAVGTLDKLNMHKKEQDQEVTSTTNTSTQMTTRSKRKQQENYSTTGNNSSHNKK</sequence>
<feature type="compositionally biased region" description="Polar residues" evidence="4">
    <location>
        <begin position="50"/>
        <end position="60"/>
    </location>
</feature>
<feature type="domain" description="CRC" evidence="5">
    <location>
        <begin position="692"/>
        <end position="799"/>
    </location>
</feature>
<dbReference type="InterPro" id="IPR005172">
    <property type="entry name" value="CRC"/>
</dbReference>
<feature type="compositionally biased region" description="Basic and acidic residues" evidence="4">
    <location>
        <begin position="822"/>
        <end position="854"/>
    </location>
</feature>
<dbReference type="InterPro" id="IPR028307">
    <property type="entry name" value="Lin-54_fam"/>
</dbReference>
<evidence type="ECO:0000259" key="5">
    <source>
        <dbReference type="PROSITE" id="PS51634"/>
    </source>
</evidence>
<accession>A0A078BAX7</accession>
<dbReference type="InParanoid" id="A0A078BAX7"/>
<feature type="compositionally biased region" description="Polar residues" evidence="4">
    <location>
        <begin position="1011"/>
        <end position="1025"/>
    </location>
</feature>
<feature type="region of interest" description="Disordered" evidence="4">
    <location>
        <begin position="980"/>
        <end position="1025"/>
    </location>
</feature>
<keyword evidence="3" id="KW-0539">Nucleus</keyword>
<evidence type="ECO:0000256" key="1">
    <source>
        <dbReference type="ARBA" id="ARBA00004123"/>
    </source>
</evidence>
<comment type="similarity">
    <text evidence="2">Belongs to the lin-54 family.</text>
</comment>
<protein>
    <recommendedName>
        <fullName evidence="5">CRC domain-containing protein</fullName>
    </recommendedName>
</protein>
<reference evidence="6 7" key="1">
    <citation type="submission" date="2014-06" db="EMBL/GenBank/DDBJ databases">
        <authorList>
            <person name="Swart Estienne"/>
        </authorList>
    </citation>
    <scope>NUCLEOTIDE SEQUENCE [LARGE SCALE GENOMIC DNA]</scope>
    <source>
        <strain evidence="6 7">130c</strain>
    </source>
</reference>
<feature type="compositionally biased region" description="Low complexity" evidence="4">
    <location>
        <begin position="992"/>
        <end position="1003"/>
    </location>
</feature>
<evidence type="ECO:0000313" key="7">
    <source>
        <dbReference type="Proteomes" id="UP000039865"/>
    </source>
</evidence>
<feature type="compositionally biased region" description="Polar residues" evidence="4">
    <location>
        <begin position="870"/>
        <end position="882"/>
    </location>
</feature>
<evidence type="ECO:0000313" key="6">
    <source>
        <dbReference type="EMBL" id="CDW90377.1"/>
    </source>
</evidence>
<dbReference type="OrthoDB" id="6283463at2759"/>
<feature type="region of interest" description="Disordered" evidence="4">
    <location>
        <begin position="661"/>
        <end position="694"/>
    </location>
</feature>
<proteinExistence type="inferred from homology"/>
<dbReference type="Proteomes" id="UP000039865">
    <property type="component" value="Unassembled WGS sequence"/>
</dbReference>
<organism evidence="6 7">
    <name type="scientific">Stylonychia lemnae</name>
    <name type="common">Ciliate</name>
    <dbReference type="NCBI Taxonomy" id="5949"/>
    <lineage>
        <taxon>Eukaryota</taxon>
        <taxon>Sar</taxon>
        <taxon>Alveolata</taxon>
        <taxon>Ciliophora</taxon>
        <taxon>Intramacronucleata</taxon>
        <taxon>Spirotrichea</taxon>
        <taxon>Stichotrichia</taxon>
        <taxon>Sporadotrichida</taxon>
        <taxon>Oxytrichidae</taxon>
        <taxon>Stylonychinae</taxon>
        <taxon>Stylonychia</taxon>
    </lineage>
</organism>
<dbReference type="Pfam" id="PF03638">
    <property type="entry name" value="TCR"/>
    <property type="match status" value="2"/>
</dbReference>
<evidence type="ECO:0000256" key="4">
    <source>
        <dbReference type="SAM" id="MobiDB-lite"/>
    </source>
</evidence>
<dbReference type="GO" id="GO:0006355">
    <property type="term" value="P:regulation of DNA-templated transcription"/>
    <property type="evidence" value="ECO:0007669"/>
    <property type="project" value="TreeGrafter"/>
</dbReference>
<dbReference type="GO" id="GO:0005634">
    <property type="term" value="C:nucleus"/>
    <property type="evidence" value="ECO:0007669"/>
    <property type="project" value="UniProtKB-SubCell"/>
</dbReference>
<feature type="region of interest" description="Disordered" evidence="4">
    <location>
        <begin position="821"/>
        <end position="893"/>
    </location>
</feature>
<comment type="subcellular location">
    <subcellularLocation>
        <location evidence="1">Nucleus</location>
    </subcellularLocation>
</comment>
<feature type="compositionally biased region" description="Polar residues" evidence="4">
    <location>
        <begin position="1"/>
        <end position="31"/>
    </location>
</feature>
<feature type="region of interest" description="Disordered" evidence="4">
    <location>
        <begin position="107"/>
        <end position="141"/>
    </location>
</feature>
<dbReference type="AlphaFoldDB" id="A0A078BAX7"/>
<dbReference type="PANTHER" id="PTHR12446:SF34">
    <property type="entry name" value="PROTEIN LIN-54 HOMOLOG"/>
    <property type="match status" value="1"/>
</dbReference>
<keyword evidence="7" id="KW-1185">Reference proteome</keyword>
<feature type="compositionally biased region" description="Low complexity" evidence="4">
    <location>
        <begin position="111"/>
        <end position="126"/>
    </location>
</feature>
<name>A0A078BAX7_STYLE</name>
<evidence type="ECO:0000256" key="3">
    <source>
        <dbReference type="ARBA" id="ARBA00023242"/>
    </source>
</evidence>
<dbReference type="SMART" id="SM01114">
    <property type="entry name" value="CXC"/>
    <property type="match status" value="2"/>
</dbReference>
<dbReference type="PROSITE" id="PS51634">
    <property type="entry name" value="CRC"/>
    <property type="match status" value="1"/>
</dbReference>
<feature type="region of interest" description="Disordered" evidence="4">
    <location>
        <begin position="1"/>
        <end position="86"/>
    </location>
</feature>